<dbReference type="NCBIfam" id="TIGR01460">
    <property type="entry name" value="HAD-SF-IIA"/>
    <property type="match status" value="1"/>
</dbReference>
<organism evidence="5 6">
    <name type="scientific">Paenibacillus agilis</name>
    <dbReference type="NCBI Taxonomy" id="3020863"/>
    <lineage>
        <taxon>Bacteria</taxon>
        <taxon>Bacillati</taxon>
        <taxon>Bacillota</taxon>
        <taxon>Bacilli</taxon>
        <taxon>Bacillales</taxon>
        <taxon>Paenibacillaceae</taxon>
        <taxon>Paenibacillus</taxon>
    </lineage>
</organism>
<keyword evidence="1 4" id="KW-0479">Metal-binding</keyword>
<dbReference type="PIRSF" id="PIRSF000915">
    <property type="entry name" value="PGP-type_phosphatase"/>
    <property type="match status" value="1"/>
</dbReference>
<dbReference type="EC" id="3.1.3.-" evidence="1"/>
<feature type="active site" description="Proton donor" evidence="2">
    <location>
        <position position="16"/>
    </location>
</feature>
<feature type="binding site" evidence="4">
    <location>
        <position position="14"/>
    </location>
    <ligand>
        <name>Mg(2+)</name>
        <dbReference type="ChEBI" id="CHEBI:18420"/>
    </ligand>
</feature>
<proteinExistence type="inferred from homology"/>
<keyword evidence="6" id="KW-1185">Reference proteome</keyword>
<dbReference type="EMBL" id="VNJK01000001">
    <property type="protein sequence ID" value="TVX93092.1"/>
    <property type="molecule type" value="Genomic_DNA"/>
</dbReference>
<dbReference type="InterPro" id="IPR006357">
    <property type="entry name" value="HAD-SF_hydro_IIA"/>
</dbReference>
<evidence type="ECO:0000256" key="3">
    <source>
        <dbReference type="PIRSR" id="PIRSR000915-2"/>
    </source>
</evidence>
<comment type="caution">
    <text evidence="5">The sequence shown here is derived from an EMBL/GenBank/DDBJ whole genome shotgun (WGS) entry which is preliminary data.</text>
</comment>
<dbReference type="GO" id="GO:0005737">
    <property type="term" value="C:cytoplasm"/>
    <property type="evidence" value="ECO:0007669"/>
    <property type="project" value="TreeGrafter"/>
</dbReference>
<accession>A0A559IZP7</accession>
<evidence type="ECO:0000256" key="4">
    <source>
        <dbReference type="PIRSR" id="PIRSR000915-3"/>
    </source>
</evidence>
<dbReference type="InterPro" id="IPR036412">
    <property type="entry name" value="HAD-like_sf"/>
</dbReference>
<feature type="binding site" evidence="4">
    <location>
        <position position="16"/>
    </location>
    <ligand>
        <name>Mg(2+)</name>
        <dbReference type="ChEBI" id="CHEBI:18420"/>
    </ligand>
</feature>
<feature type="binding site" evidence="3">
    <location>
        <position position="192"/>
    </location>
    <ligand>
        <name>substrate</name>
    </ligand>
</feature>
<dbReference type="AlphaFoldDB" id="A0A559IZP7"/>
<evidence type="ECO:0000313" key="5">
    <source>
        <dbReference type="EMBL" id="TVX93092.1"/>
    </source>
</evidence>
<gene>
    <name evidence="5" type="ORF">FPZ44_08475</name>
</gene>
<keyword evidence="5" id="KW-0378">Hydrolase</keyword>
<comment type="cofactor">
    <cofactor evidence="4">
        <name>Mg(2+)</name>
        <dbReference type="ChEBI" id="CHEBI:18420"/>
    </cofactor>
    <text evidence="4">Divalent metal ions. Mg(2+) is the most effective.</text>
</comment>
<dbReference type="OrthoDB" id="9810449at2"/>
<dbReference type="SUPFAM" id="SSF56784">
    <property type="entry name" value="HAD-like"/>
    <property type="match status" value="1"/>
</dbReference>
<protein>
    <recommendedName>
        <fullName evidence="1">Acid sugar phosphatase</fullName>
        <ecNumber evidence="1">3.1.3.-</ecNumber>
    </recommendedName>
</protein>
<dbReference type="Pfam" id="PF13344">
    <property type="entry name" value="Hydrolase_6"/>
    <property type="match status" value="1"/>
</dbReference>
<dbReference type="PANTHER" id="PTHR19288">
    <property type="entry name" value="4-NITROPHENYLPHOSPHATASE-RELATED"/>
    <property type="match status" value="1"/>
</dbReference>
<evidence type="ECO:0000313" key="6">
    <source>
        <dbReference type="Proteomes" id="UP000318102"/>
    </source>
</evidence>
<feature type="active site" description="Nucleophile" evidence="2">
    <location>
        <position position="14"/>
    </location>
</feature>
<comment type="similarity">
    <text evidence="1">Belongs to the HAD-like hydrolase superfamily. NagD family.</text>
</comment>
<dbReference type="Gene3D" id="3.40.50.1000">
    <property type="entry name" value="HAD superfamily/HAD-like"/>
    <property type="match status" value="2"/>
</dbReference>
<comment type="function">
    <text evidence="1">Catalyzes the dephosphorylation of 2-6 carbon acid sugars in vitro.</text>
</comment>
<keyword evidence="1 4" id="KW-0460">Magnesium</keyword>
<name>A0A559IZP7_9BACL</name>
<dbReference type="InterPro" id="IPR023214">
    <property type="entry name" value="HAD_sf"/>
</dbReference>
<reference evidence="5 6" key="1">
    <citation type="submission" date="2019-07" db="EMBL/GenBank/DDBJ databases">
        <authorList>
            <person name="Kim J."/>
        </authorList>
    </citation>
    <scope>NUCLEOTIDE SEQUENCE [LARGE SCALE GENOMIC DNA]</scope>
    <source>
        <strain evidence="5 6">N4</strain>
    </source>
</reference>
<evidence type="ECO:0000256" key="2">
    <source>
        <dbReference type="PIRSR" id="PIRSR000915-1"/>
    </source>
</evidence>
<evidence type="ECO:0000256" key="1">
    <source>
        <dbReference type="PIRNR" id="PIRNR000915"/>
    </source>
</evidence>
<dbReference type="Pfam" id="PF13242">
    <property type="entry name" value="Hydrolase_like"/>
    <property type="match status" value="1"/>
</dbReference>
<sequence>MSKTMPNKLHAFIDLDGTMFHGSQAIDGADRLIECLQEWKVPYLFVTNNSTRTPQQIAALMEKMGIQARTEDVLTSAQAAAMFIRDHYKDPFVFMIGEEGLQQALSDCNIRWTSDPSIAEQKQIDVVVQGLDRQFTYNKLEVASIAIRKGAASIVTNPDVQLPSDKGISPGAGTIAAAIQAASGVEPVCIGKPEAIIMQVALKQLECTASEAIVVGDNLLTDIQAGIRAKCLTALVLTGVTSKSSYASYRENSNDLPDYVFDNLEQVRLLFEQNYENNDTERALE</sequence>
<dbReference type="GO" id="GO:0016791">
    <property type="term" value="F:phosphatase activity"/>
    <property type="evidence" value="ECO:0007669"/>
    <property type="project" value="TreeGrafter"/>
</dbReference>
<dbReference type="PANTHER" id="PTHR19288:SF46">
    <property type="entry name" value="HALOACID DEHALOGENASE-LIKE HYDROLASE DOMAIN-CONTAINING PROTEIN 2"/>
    <property type="match status" value="1"/>
</dbReference>
<feature type="binding site" evidence="4">
    <location>
        <position position="217"/>
    </location>
    <ligand>
        <name>Mg(2+)</name>
        <dbReference type="ChEBI" id="CHEBI:18420"/>
    </ligand>
</feature>
<dbReference type="GO" id="GO:0046872">
    <property type="term" value="F:metal ion binding"/>
    <property type="evidence" value="ECO:0007669"/>
    <property type="project" value="UniProtKB-KW"/>
</dbReference>
<dbReference type="RefSeq" id="WP_144989236.1">
    <property type="nucleotide sequence ID" value="NZ_VNJK01000001.1"/>
</dbReference>
<dbReference type="Proteomes" id="UP000318102">
    <property type="component" value="Unassembled WGS sequence"/>
</dbReference>